<evidence type="ECO:0000313" key="4">
    <source>
        <dbReference type="Proteomes" id="UP000275267"/>
    </source>
</evidence>
<dbReference type="PANTHER" id="PTHR31589:SF244">
    <property type="entry name" value="OS06G0670633 PROTEIN"/>
    <property type="match status" value="1"/>
</dbReference>
<dbReference type="AlphaFoldDB" id="A0A3L6RYJ7"/>
<dbReference type="PROSITE" id="PS52045">
    <property type="entry name" value="NEPROSIN_PEP_CD"/>
    <property type="match status" value="1"/>
</dbReference>
<keyword evidence="4" id="KW-1185">Reference proteome</keyword>
<evidence type="ECO:0000313" key="3">
    <source>
        <dbReference type="EMBL" id="RLN12076.1"/>
    </source>
</evidence>
<feature type="region of interest" description="Disordered" evidence="1">
    <location>
        <begin position="129"/>
        <end position="158"/>
    </location>
</feature>
<gene>
    <name evidence="3" type="ORF">C2845_PM09G21220</name>
</gene>
<accession>A0A3L6RYJ7</accession>
<feature type="domain" description="Neprosin PEP catalytic" evidence="2">
    <location>
        <begin position="1"/>
        <end position="158"/>
    </location>
</feature>
<dbReference type="PANTHER" id="PTHR31589">
    <property type="entry name" value="PROTEIN, PUTATIVE (DUF239)-RELATED-RELATED"/>
    <property type="match status" value="1"/>
</dbReference>
<feature type="compositionally biased region" description="Polar residues" evidence="1">
    <location>
        <begin position="149"/>
        <end position="158"/>
    </location>
</feature>
<dbReference type="EMBL" id="PQIB02000006">
    <property type="protein sequence ID" value="RLN12076.1"/>
    <property type="molecule type" value="Genomic_DNA"/>
</dbReference>
<dbReference type="OrthoDB" id="581543at2759"/>
<dbReference type="STRING" id="4540.A0A3L6RYJ7"/>
<dbReference type="InterPro" id="IPR004314">
    <property type="entry name" value="Neprosin"/>
</dbReference>
<comment type="caution">
    <text evidence="3">The sequence shown here is derived from an EMBL/GenBank/DDBJ whole genome shotgun (WGS) entry which is preliminary data.</text>
</comment>
<evidence type="ECO:0000259" key="2">
    <source>
        <dbReference type="PROSITE" id="PS52045"/>
    </source>
</evidence>
<dbReference type="Pfam" id="PF03080">
    <property type="entry name" value="Neprosin"/>
    <property type="match status" value="1"/>
</dbReference>
<dbReference type="Proteomes" id="UP000275267">
    <property type="component" value="Unassembled WGS sequence"/>
</dbReference>
<reference evidence="4" key="1">
    <citation type="journal article" date="2019" name="Nat. Commun.">
        <title>The genome of broomcorn millet.</title>
        <authorList>
            <person name="Zou C."/>
            <person name="Miki D."/>
            <person name="Li D."/>
            <person name="Tang Q."/>
            <person name="Xiao L."/>
            <person name="Rajput S."/>
            <person name="Deng P."/>
            <person name="Jia W."/>
            <person name="Huang R."/>
            <person name="Zhang M."/>
            <person name="Sun Y."/>
            <person name="Hu J."/>
            <person name="Fu X."/>
            <person name="Schnable P.S."/>
            <person name="Li F."/>
            <person name="Zhang H."/>
            <person name="Feng B."/>
            <person name="Zhu X."/>
            <person name="Liu R."/>
            <person name="Schnable J.C."/>
            <person name="Zhu J.-K."/>
            <person name="Zhang H."/>
        </authorList>
    </citation>
    <scope>NUCLEOTIDE SEQUENCE [LARGE SCALE GENOMIC DNA]</scope>
</reference>
<proteinExistence type="predicted"/>
<protein>
    <submittedName>
        <fullName evidence="3">ZmEBE-2 protein</fullName>
    </submittedName>
</protein>
<organism evidence="3 4">
    <name type="scientific">Panicum miliaceum</name>
    <name type="common">Proso millet</name>
    <name type="synonym">Broomcorn millet</name>
    <dbReference type="NCBI Taxonomy" id="4540"/>
    <lineage>
        <taxon>Eukaryota</taxon>
        <taxon>Viridiplantae</taxon>
        <taxon>Streptophyta</taxon>
        <taxon>Embryophyta</taxon>
        <taxon>Tracheophyta</taxon>
        <taxon>Spermatophyta</taxon>
        <taxon>Magnoliopsida</taxon>
        <taxon>Liliopsida</taxon>
        <taxon>Poales</taxon>
        <taxon>Poaceae</taxon>
        <taxon>PACMAD clade</taxon>
        <taxon>Panicoideae</taxon>
        <taxon>Panicodae</taxon>
        <taxon>Paniceae</taxon>
        <taxon>Panicinae</taxon>
        <taxon>Panicum</taxon>
        <taxon>Panicum sect. Panicum</taxon>
    </lineage>
</organism>
<name>A0A3L6RYJ7_PANMI</name>
<sequence length="158" mass="17478">MATLDVYNYPYMKKGEVTAASYWVANEQNDKGADQNYIQAGWAVGSNVCFNLNCNGFVPVNGAPITPGDTLESPKGQTKITFKVFKSQDDGDWWLHFGYNTNNLKPVGFWPKSTFTSLRDHAKRITWGGFAGSSNGNPTPPMGNGQWPWKNSASFQNV</sequence>
<dbReference type="InterPro" id="IPR053168">
    <property type="entry name" value="Glutamic_endopeptidase"/>
</dbReference>
<evidence type="ECO:0000256" key="1">
    <source>
        <dbReference type="SAM" id="MobiDB-lite"/>
    </source>
</evidence>